<proteinExistence type="predicted"/>
<dbReference type="RefSeq" id="WP_114696431.1">
    <property type="nucleotide sequence ID" value="NZ_QQOH01000004.1"/>
</dbReference>
<reference evidence="1 2" key="1">
    <citation type="submission" date="2018-07" db="EMBL/GenBank/DDBJ databases">
        <title>Motiliproteus coralliicola sp. nov., a bacterium isolated from Coral.</title>
        <authorList>
            <person name="Wang G."/>
        </authorList>
    </citation>
    <scope>NUCLEOTIDE SEQUENCE [LARGE SCALE GENOMIC DNA]</scope>
    <source>
        <strain evidence="1 2">C34</strain>
    </source>
</reference>
<accession>A0A369WAY4</accession>
<dbReference type="AlphaFoldDB" id="A0A369WAY4"/>
<name>A0A369WAY4_9GAMM</name>
<protein>
    <submittedName>
        <fullName evidence="1">Uncharacterized protein</fullName>
    </submittedName>
</protein>
<keyword evidence="2" id="KW-1185">Reference proteome</keyword>
<dbReference type="EMBL" id="QQOH01000004">
    <property type="protein sequence ID" value="RDE18817.1"/>
    <property type="molecule type" value="Genomic_DNA"/>
</dbReference>
<evidence type="ECO:0000313" key="1">
    <source>
        <dbReference type="EMBL" id="RDE18817.1"/>
    </source>
</evidence>
<organism evidence="1 2">
    <name type="scientific">Motiliproteus coralliicola</name>
    <dbReference type="NCBI Taxonomy" id="2283196"/>
    <lineage>
        <taxon>Bacteria</taxon>
        <taxon>Pseudomonadati</taxon>
        <taxon>Pseudomonadota</taxon>
        <taxon>Gammaproteobacteria</taxon>
        <taxon>Oceanospirillales</taxon>
        <taxon>Oceanospirillaceae</taxon>
        <taxon>Motiliproteus</taxon>
    </lineage>
</organism>
<gene>
    <name evidence="1" type="ORF">DV711_14450</name>
</gene>
<comment type="caution">
    <text evidence="1">The sequence shown here is derived from an EMBL/GenBank/DDBJ whole genome shotgun (WGS) entry which is preliminary data.</text>
</comment>
<evidence type="ECO:0000313" key="2">
    <source>
        <dbReference type="Proteomes" id="UP000253769"/>
    </source>
</evidence>
<sequence length="64" mass="7645">MQTHSHAHHHDDHLRLIRQADSWCILQRLSDSSSYKREIWKPVSKQLTIDQANHLLQQLRHQNG</sequence>
<dbReference type="Proteomes" id="UP000253769">
    <property type="component" value="Unassembled WGS sequence"/>
</dbReference>